<gene>
    <name evidence="2" type="ORF">PUP29_10195</name>
</gene>
<dbReference type="RefSeq" id="WP_079546012.1">
    <property type="nucleotide sequence ID" value="NZ_CP117826.1"/>
</dbReference>
<sequence>MKKFLFLLCCIICAVFLTAGCAPSVSATQALPDITRETIGAWPENEYTESIPRPEYGTPDFILSGESDGCDYYSVFLSGITREQGEQYVSALKEAGFREIAADSNPASAGIVLRRDNLQLGVSISDGTLGLYFAFTS</sequence>
<organism evidence="2">
    <name type="scientific">Christensenella massiliensis</name>
    <dbReference type="NCBI Taxonomy" id="1805714"/>
    <lineage>
        <taxon>Bacteria</taxon>
        <taxon>Bacillati</taxon>
        <taxon>Bacillota</taxon>
        <taxon>Clostridia</taxon>
        <taxon>Christensenellales</taxon>
        <taxon>Christensenellaceae</taxon>
        <taxon>Christensenella</taxon>
    </lineage>
</organism>
<accession>A0AAU8A788</accession>
<dbReference type="EMBL" id="CP117826">
    <property type="protein sequence ID" value="XCC61893.1"/>
    <property type="molecule type" value="Genomic_DNA"/>
</dbReference>
<reference evidence="2" key="1">
    <citation type="submission" date="2023-02" db="EMBL/GenBank/DDBJ databases">
        <title>Gut commensal Christensenella minuta modulates host metabolism via a new class of secondary bile acids.</title>
        <authorList>
            <person name="Liu C."/>
        </authorList>
    </citation>
    <scope>NUCLEOTIDE SEQUENCE</scope>
    <source>
        <strain evidence="2">CA70</strain>
    </source>
</reference>
<dbReference type="AlphaFoldDB" id="A0AAU8A788"/>
<feature type="chain" id="PRO_5043829294" description="DUF4830 domain-containing protein" evidence="1">
    <location>
        <begin position="20"/>
        <end position="137"/>
    </location>
</feature>
<dbReference type="PROSITE" id="PS51257">
    <property type="entry name" value="PROKAR_LIPOPROTEIN"/>
    <property type="match status" value="1"/>
</dbReference>
<evidence type="ECO:0000313" key="2">
    <source>
        <dbReference type="EMBL" id="XCC61893.1"/>
    </source>
</evidence>
<evidence type="ECO:0000256" key="1">
    <source>
        <dbReference type="SAM" id="SignalP"/>
    </source>
</evidence>
<keyword evidence="1" id="KW-0732">Signal</keyword>
<feature type="signal peptide" evidence="1">
    <location>
        <begin position="1"/>
        <end position="19"/>
    </location>
</feature>
<evidence type="ECO:0008006" key="3">
    <source>
        <dbReference type="Google" id="ProtNLM"/>
    </source>
</evidence>
<proteinExistence type="predicted"/>
<protein>
    <recommendedName>
        <fullName evidence="3">DUF4830 domain-containing protein</fullName>
    </recommendedName>
</protein>
<name>A0AAU8A788_9FIRM</name>